<evidence type="ECO:0000256" key="5">
    <source>
        <dbReference type="PROSITE-ProRule" id="PRU10141"/>
    </source>
</evidence>
<dbReference type="Gene3D" id="3.30.200.20">
    <property type="entry name" value="Phosphorylase Kinase, domain 1"/>
    <property type="match status" value="1"/>
</dbReference>
<dbReference type="SMART" id="SM00220">
    <property type="entry name" value="S_TKc"/>
    <property type="match status" value="1"/>
</dbReference>
<dbReference type="EMBL" id="BNDY01000005">
    <property type="protein sequence ID" value="GHI38170.1"/>
    <property type="molecule type" value="Genomic_DNA"/>
</dbReference>
<dbReference type="PANTHER" id="PTHR43289:SF34">
    <property type="entry name" value="SERINE_THREONINE-PROTEIN KINASE YBDM-RELATED"/>
    <property type="match status" value="1"/>
</dbReference>
<evidence type="ECO:0000313" key="9">
    <source>
        <dbReference type="Proteomes" id="UP001050808"/>
    </source>
</evidence>
<dbReference type="PROSITE" id="PS00108">
    <property type="entry name" value="PROTEIN_KINASE_ST"/>
    <property type="match status" value="1"/>
</dbReference>
<dbReference type="PANTHER" id="PTHR43289">
    <property type="entry name" value="MITOGEN-ACTIVATED PROTEIN KINASE KINASE KINASE 20-RELATED"/>
    <property type="match status" value="1"/>
</dbReference>
<reference evidence="8" key="1">
    <citation type="submission" date="2024-05" db="EMBL/GenBank/DDBJ databases">
        <title>Whole genome shotgun sequence of Streptomyces violascens NBRC 12920.</title>
        <authorList>
            <person name="Komaki H."/>
            <person name="Tamura T."/>
        </authorList>
    </citation>
    <scope>NUCLEOTIDE SEQUENCE</scope>
    <source>
        <strain evidence="8">NBRC 12920</strain>
    </source>
</reference>
<dbReference type="PROSITE" id="PS00107">
    <property type="entry name" value="PROTEIN_KINASE_ATP"/>
    <property type="match status" value="1"/>
</dbReference>
<feature type="compositionally biased region" description="Pro residues" evidence="6">
    <location>
        <begin position="311"/>
        <end position="321"/>
    </location>
</feature>
<dbReference type="RefSeq" id="WP_189968608.1">
    <property type="nucleotide sequence ID" value="NZ_BMUA01000024.1"/>
</dbReference>
<evidence type="ECO:0000256" key="4">
    <source>
        <dbReference type="ARBA" id="ARBA00022840"/>
    </source>
</evidence>
<dbReference type="Pfam" id="PF00069">
    <property type="entry name" value="Pkinase"/>
    <property type="match status" value="1"/>
</dbReference>
<dbReference type="CDD" id="cd14014">
    <property type="entry name" value="STKc_PknB_like"/>
    <property type="match status" value="1"/>
</dbReference>
<keyword evidence="2 5" id="KW-0547">Nucleotide-binding</keyword>
<accession>A0ABQ3QLM2</accession>
<comment type="caution">
    <text evidence="8">The sequence shown here is derived from an EMBL/GenBank/DDBJ whole genome shotgun (WGS) entry which is preliminary data.</text>
</comment>
<protein>
    <recommendedName>
        <fullName evidence="7">Protein kinase domain-containing protein</fullName>
    </recommendedName>
</protein>
<dbReference type="InterPro" id="IPR017441">
    <property type="entry name" value="Protein_kinase_ATP_BS"/>
</dbReference>
<organism evidence="8 9">
    <name type="scientific">Streptomyces violascens</name>
    <dbReference type="NCBI Taxonomy" id="67381"/>
    <lineage>
        <taxon>Bacteria</taxon>
        <taxon>Bacillati</taxon>
        <taxon>Actinomycetota</taxon>
        <taxon>Actinomycetes</taxon>
        <taxon>Kitasatosporales</taxon>
        <taxon>Streptomycetaceae</taxon>
        <taxon>Streptomyces</taxon>
    </lineage>
</organism>
<dbReference type="PROSITE" id="PS50011">
    <property type="entry name" value="PROTEIN_KINASE_DOM"/>
    <property type="match status" value="1"/>
</dbReference>
<dbReference type="Gene3D" id="1.10.510.10">
    <property type="entry name" value="Transferase(Phosphotransferase) domain 1"/>
    <property type="match status" value="1"/>
</dbReference>
<evidence type="ECO:0000256" key="1">
    <source>
        <dbReference type="ARBA" id="ARBA00022679"/>
    </source>
</evidence>
<dbReference type="Proteomes" id="UP001050808">
    <property type="component" value="Unassembled WGS sequence"/>
</dbReference>
<sequence length="562" mass="59623">MAGAKIDRLGPDDPASLGPYELIGRLGSGGMGRVYLARAGAQIAAVKTLLTQGAPAETDRRRFAREVALAQRVAAGHTARVLDADPGAERPWMATEYIAAPPLSELRSSAGAPPASTVRWIGAGVAAALVALHRAGIVHRDIKPQNVLLPLDGPRVIDFGISHAADLTRTSLTLGTIAFTSPEQARGEPSTQASDVYSLGATLFHLAVGRPPYVDDGDTLRLLARVARGEVDLTGLPKELGALILPCLAAEPRERSQPADVLAQFVRGLADLPASPGSDRWLPARWSSLIKEYESQGRALRREPEASAIAPPAPPPPPAPEPEPELEPTRAPQRMKAHSAPVPGSPTKTGQRRPVGYILLLAALVAALIQWHPWSRYDGTPSSTPSSPAASTTPPTGYDLAFRAIKKGDCLSTYADGKGGWTDPLPVTVGCDAATGYLGVAALSGDNSLPCPTGTGYNTWSHMGADGRTSTLCLRRNYRKGECFPVQLRTDGKVAAYDLFALRDCGAATLPDPYNRIMKITDYRKAPASYTGTFCPTEPGVTWYYWTVEGGRNVVCALPVKT</sequence>
<evidence type="ECO:0000259" key="7">
    <source>
        <dbReference type="PROSITE" id="PS50011"/>
    </source>
</evidence>
<feature type="binding site" evidence="5">
    <location>
        <position position="47"/>
    </location>
    <ligand>
        <name>ATP</name>
        <dbReference type="ChEBI" id="CHEBI:30616"/>
    </ligand>
</feature>
<gene>
    <name evidence="8" type="ORF">Sviol_25780</name>
</gene>
<evidence type="ECO:0000313" key="8">
    <source>
        <dbReference type="EMBL" id="GHI38170.1"/>
    </source>
</evidence>
<dbReference type="InterPro" id="IPR008271">
    <property type="entry name" value="Ser/Thr_kinase_AS"/>
</dbReference>
<evidence type="ECO:0000256" key="3">
    <source>
        <dbReference type="ARBA" id="ARBA00022777"/>
    </source>
</evidence>
<feature type="region of interest" description="Disordered" evidence="6">
    <location>
        <begin position="300"/>
        <end position="350"/>
    </location>
</feature>
<keyword evidence="9" id="KW-1185">Reference proteome</keyword>
<dbReference type="SUPFAM" id="SSF56112">
    <property type="entry name" value="Protein kinase-like (PK-like)"/>
    <property type="match status" value="1"/>
</dbReference>
<keyword evidence="1" id="KW-0808">Transferase</keyword>
<keyword evidence="3" id="KW-0418">Kinase</keyword>
<feature type="domain" description="Protein kinase" evidence="7">
    <location>
        <begin position="20"/>
        <end position="266"/>
    </location>
</feature>
<evidence type="ECO:0000256" key="6">
    <source>
        <dbReference type="SAM" id="MobiDB-lite"/>
    </source>
</evidence>
<proteinExistence type="predicted"/>
<name>A0ABQ3QLM2_9ACTN</name>
<keyword evidence="4 5" id="KW-0067">ATP-binding</keyword>
<dbReference type="InterPro" id="IPR011009">
    <property type="entry name" value="Kinase-like_dom_sf"/>
</dbReference>
<evidence type="ECO:0000256" key="2">
    <source>
        <dbReference type="ARBA" id="ARBA00022741"/>
    </source>
</evidence>
<dbReference type="InterPro" id="IPR000719">
    <property type="entry name" value="Prot_kinase_dom"/>
</dbReference>